<feature type="region of interest" description="Disordered" evidence="1">
    <location>
        <begin position="77"/>
        <end position="96"/>
    </location>
</feature>
<organism evidence="3 4">
    <name type="scientific">Tuber magnatum</name>
    <name type="common">white Piedmont truffle</name>
    <dbReference type="NCBI Taxonomy" id="42249"/>
    <lineage>
        <taxon>Eukaryota</taxon>
        <taxon>Fungi</taxon>
        <taxon>Dikarya</taxon>
        <taxon>Ascomycota</taxon>
        <taxon>Pezizomycotina</taxon>
        <taxon>Pezizomycetes</taxon>
        <taxon>Pezizales</taxon>
        <taxon>Tuberaceae</taxon>
        <taxon>Tuber</taxon>
    </lineage>
</organism>
<keyword evidence="4" id="KW-1185">Reference proteome</keyword>
<feature type="compositionally biased region" description="Pro residues" evidence="1">
    <location>
        <begin position="85"/>
        <end position="96"/>
    </location>
</feature>
<sequence>MFFFFTCGTQDFSGALKGFENIRVVCPRCHNSSVVAIKRRNFFTFCFIPIIPLSWGEELRCTICQYHQSTNKGQLISMQSQGVPAGPPPQSHPQFK</sequence>
<evidence type="ECO:0000256" key="1">
    <source>
        <dbReference type="SAM" id="MobiDB-lite"/>
    </source>
</evidence>
<gene>
    <name evidence="3" type="ORF">C7212DRAFT_282327</name>
</gene>
<dbReference type="Pfam" id="PF17032">
    <property type="entry name" value="Zn_ribbon_15"/>
    <property type="match status" value="1"/>
</dbReference>
<evidence type="ECO:0000313" key="3">
    <source>
        <dbReference type="EMBL" id="PWW75070.1"/>
    </source>
</evidence>
<dbReference type="EMBL" id="PYWC01000052">
    <property type="protein sequence ID" value="PWW75070.1"/>
    <property type="molecule type" value="Genomic_DNA"/>
</dbReference>
<evidence type="ECO:0000313" key="4">
    <source>
        <dbReference type="Proteomes" id="UP000246991"/>
    </source>
</evidence>
<protein>
    <recommendedName>
        <fullName evidence="2">Zinc-ribbon 15 domain-containing protein</fullName>
    </recommendedName>
</protein>
<dbReference type="OrthoDB" id="5545479at2759"/>
<evidence type="ECO:0000259" key="2">
    <source>
        <dbReference type="Pfam" id="PF17032"/>
    </source>
</evidence>
<proteinExistence type="predicted"/>
<reference evidence="3 4" key="1">
    <citation type="submission" date="2018-03" db="EMBL/GenBank/DDBJ databases">
        <title>Genomes of Pezizomycetes fungi and the evolution of truffles.</title>
        <authorList>
            <person name="Murat C."/>
            <person name="Payen T."/>
            <person name="Noel B."/>
            <person name="Kuo A."/>
            <person name="Martin F.M."/>
        </authorList>
    </citation>
    <scope>NUCLEOTIDE SEQUENCE [LARGE SCALE GENOMIC DNA]</scope>
    <source>
        <strain evidence="3">091103-1</strain>
    </source>
</reference>
<comment type="caution">
    <text evidence="3">The sequence shown here is derived from an EMBL/GenBank/DDBJ whole genome shotgun (WGS) entry which is preliminary data.</text>
</comment>
<dbReference type="STRING" id="42249.A0A317SN16"/>
<dbReference type="PANTHER" id="PTHR28139">
    <property type="entry name" value="UPF0768 PROTEIN YBL029C-A"/>
    <property type="match status" value="1"/>
</dbReference>
<name>A0A317SN16_9PEZI</name>
<dbReference type="PANTHER" id="PTHR28139:SF1">
    <property type="entry name" value="UPF0768 PROTEIN YBL029C-A"/>
    <property type="match status" value="1"/>
</dbReference>
<accession>A0A317SN16</accession>
<dbReference type="Proteomes" id="UP000246991">
    <property type="component" value="Unassembled WGS sequence"/>
</dbReference>
<dbReference type="AlphaFoldDB" id="A0A317SN16"/>
<feature type="domain" description="Zinc-ribbon 15" evidence="2">
    <location>
        <begin position="24"/>
        <end position="72"/>
    </location>
</feature>
<dbReference type="InterPro" id="IPR031493">
    <property type="entry name" value="Zinc_ribbon_15"/>
</dbReference>